<dbReference type="CDD" id="cd01335">
    <property type="entry name" value="Radical_SAM"/>
    <property type="match status" value="1"/>
</dbReference>
<dbReference type="SFLD" id="SFLDG01082">
    <property type="entry name" value="B12-binding_domain_containing"/>
    <property type="match status" value="1"/>
</dbReference>
<dbReference type="InterPro" id="IPR023404">
    <property type="entry name" value="rSAM_horseshoe"/>
</dbReference>
<evidence type="ECO:0000256" key="4">
    <source>
        <dbReference type="ARBA" id="ARBA00023004"/>
    </source>
</evidence>
<dbReference type="PROSITE" id="PS51918">
    <property type="entry name" value="RADICAL_SAM"/>
    <property type="match status" value="1"/>
</dbReference>
<dbReference type="InterPro" id="IPR007197">
    <property type="entry name" value="rSAM"/>
</dbReference>
<comment type="caution">
    <text evidence="7">The sequence shown here is derived from an EMBL/GenBank/DDBJ whole genome shotgun (WGS) entry which is preliminary data.</text>
</comment>
<dbReference type="GO" id="GO:0046872">
    <property type="term" value="F:metal ion binding"/>
    <property type="evidence" value="ECO:0007669"/>
    <property type="project" value="UniProtKB-KW"/>
</dbReference>
<dbReference type="SFLD" id="SFLDS00029">
    <property type="entry name" value="Radical_SAM"/>
    <property type="match status" value="1"/>
</dbReference>
<feature type="domain" description="Radical SAM core" evidence="6">
    <location>
        <begin position="31"/>
        <end position="271"/>
    </location>
</feature>
<reference evidence="7" key="1">
    <citation type="journal article" date="2020" name="mSystems">
        <title>Genome- and Community-Level Interaction Insights into Carbon Utilization and Element Cycling Functions of Hydrothermarchaeota in Hydrothermal Sediment.</title>
        <authorList>
            <person name="Zhou Z."/>
            <person name="Liu Y."/>
            <person name="Xu W."/>
            <person name="Pan J."/>
            <person name="Luo Z.H."/>
            <person name="Li M."/>
        </authorList>
    </citation>
    <scope>NUCLEOTIDE SEQUENCE [LARGE SCALE GENOMIC DNA]</scope>
    <source>
        <strain evidence="7">SpSt-16</strain>
    </source>
</reference>
<gene>
    <name evidence="7" type="ORF">ENO77_01675</name>
</gene>
<dbReference type="SUPFAM" id="SSF102114">
    <property type="entry name" value="Radical SAM enzymes"/>
    <property type="match status" value="1"/>
</dbReference>
<dbReference type="EMBL" id="DSGT01000003">
    <property type="protein sequence ID" value="HEW52869.1"/>
    <property type="molecule type" value="Genomic_DNA"/>
</dbReference>
<keyword evidence="2" id="KW-0949">S-adenosyl-L-methionine</keyword>
<evidence type="ECO:0000256" key="3">
    <source>
        <dbReference type="ARBA" id="ARBA00022723"/>
    </source>
</evidence>
<dbReference type="InterPro" id="IPR023980">
    <property type="entry name" value="CHP04013_B12-bd/rSAM"/>
</dbReference>
<proteinExistence type="predicted"/>
<sequence length="303" mass="34449">MVCGTAYIEGGKLIIKRRHPVDLDLYPPFPYWRNMFNPIEIMRGCSSACLFCQVSYVFGAPRYRSVDVILHYSKIKLEKGLKDLRFIAPNSFGYGSPDGIKPNASMLIGLLQKLRELTKLYNGRLFFGTFPSEVRPDSVEEELVKNVRRLVDNKRIIIGIQSGSPKTLARVCRGHDLETALHATKILIENGFQVEADFIIGFGFETDEDIENTLNFIEKLAALGVRIHLHTYIPLPGTPLFSVGFRPLNPVIKRRLSKLVGEGKAYGYWIRQEALAEKIDMLKKIGVILDWYSYKNSVKIVYC</sequence>
<dbReference type="InterPro" id="IPR058240">
    <property type="entry name" value="rSAM_sf"/>
</dbReference>
<dbReference type="InterPro" id="IPR006638">
    <property type="entry name" value="Elp3/MiaA/NifB-like_rSAM"/>
</dbReference>
<keyword evidence="4" id="KW-0408">Iron</keyword>
<dbReference type="PANTHER" id="PTHR43409:SF17">
    <property type="entry name" value="METHYLTHIOTRANSFERASE MJ0865-RELATED"/>
    <property type="match status" value="1"/>
</dbReference>
<organism evidence="7">
    <name type="scientific">Ignisphaera aggregans</name>
    <dbReference type="NCBI Taxonomy" id="334771"/>
    <lineage>
        <taxon>Archaea</taxon>
        <taxon>Thermoproteota</taxon>
        <taxon>Thermoprotei</taxon>
        <taxon>Desulfurococcales</taxon>
        <taxon>Desulfurococcaceae</taxon>
        <taxon>Ignisphaera</taxon>
    </lineage>
</organism>
<protein>
    <submittedName>
        <fullName evidence="7">TIGR04013 family B12-binding domain/radical SAM domain-containing protein</fullName>
    </submittedName>
</protein>
<dbReference type="Gene3D" id="3.80.30.20">
    <property type="entry name" value="tm_1862 like domain"/>
    <property type="match status" value="1"/>
</dbReference>
<dbReference type="SMART" id="SM00729">
    <property type="entry name" value="Elp3"/>
    <property type="match status" value="1"/>
</dbReference>
<accession>A0A7C2VHB6</accession>
<evidence type="ECO:0000313" key="7">
    <source>
        <dbReference type="EMBL" id="HEW52869.1"/>
    </source>
</evidence>
<evidence type="ECO:0000256" key="1">
    <source>
        <dbReference type="ARBA" id="ARBA00001966"/>
    </source>
</evidence>
<dbReference type="GO" id="GO:0051536">
    <property type="term" value="F:iron-sulfur cluster binding"/>
    <property type="evidence" value="ECO:0007669"/>
    <property type="project" value="UniProtKB-KW"/>
</dbReference>
<keyword evidence="5" id="KW-0411">Iron-sulfur</keyword>
<dbReference type="InterPro" id="IPR051198">
    <property type="entry name" value="BchE-like"/>
</dbReference>
<name>A0A7C2VHB6_9CREN</name>
<dbReference type="GO" id="GO:0003824">
    <property type="term" value="F:catalytic activity"/>
    <property type="evidence" value="ECO:0007669"/>
    <property type="project" value="InterPro"/>
</dbReference>
<dbReference type="AlphaFoldDB" id="A0A7C2VHB6"/>
<evidence type="ECO:0000256" key="2">
    <source>
        <dbReference type="ARBA" id="ARBA00022691"/>
    </source>
</evidence>
<dbReference type="NCBIfam" id="TIGR04013">
    <property type="entry name" value="B12_SAM_MJ_1487"/>
    <property type="match status" value="1"/>
</dbReference>
<keyword evidence="3" id="KW-0479">Metal-binding</keyword>
<dbReference type="Pfam" id="PF04055">
    <property type="entry name" value="Radical_SAM"/>
    <property type="match status" value="1"/>
</dbReference>
<evidence type="ECO:0000256" key="5">
    <source>
        <dbReference type="ARBA" id="ARBA00023014"/>
    </source>
</evidence>
<evidence type="ECO:0000259" key="6">
    <source>
        <dbReference type="PROSITE" id="PS51918"/>
    </source>
</evidence>
<dbReference type="PANTHER" id="PTHR43409">
    <property type="entry name" value="ANAEROBIC MAGNESIUM-PROTOPORPHYRIN IX MONOMETHYL ESTER CYCLASE-RELATED"/>
    <property type="match status" value="1"/>
</dbReference>
<comment type="cofactor">
    <cofactor evidence="1">
        <name>[4Fe-4S] cluster</name>
        <dbReference type="ChEBI" id="CHEBI:49883"/>
    </cofactor>
</comment>